<feature type="region of interest" description="Disordered" evidence="4">
    <location>
        <begin position="488"/>
        <end position="528"/>
    </location>
</feature>
<dbReference type="InterPro" id="IPR011990">
    <property type="entry name" value="TPR-like_helical_dom_sf"/>
</dbReference>
<dbReference type="SMART" id="SM00028">
    <property type="entry name" value="TPR"/>
    <property type="match status" value="18"/>
</dbReference>
<reference evidence="7 8" key="1">
    <citation type="submission" date="2016-10" db="EMBL/GenBank/DDBJ databases">
        <title>Comparative genomics uncovers the prolific and rare metabolic potential of the cyanobacterial genus Moorea.</title>
        <authorList>
            <person name="Leao T."/>
            <person name="Castelao G."/>
            <person name="Korobeynikov A."/>
            <person name="Monroe E.A."/>
            <person name="Podell S."/>
            <person name="Glukhov E."/>
            <person name="Allen E."/>
            <person name="Gerwick W.H."/>
            <person name="Gerwick L."/>
        </authorList>
    </citation>
    <scope>NUCLEOTIDE SEQUENCE [LARGE SCALE GENOMIC DNA]</scope>
    <source>
        <strain evidence="7 8">PNG5-198</strain>
    </source>
</reference>
<proteinExistence type="predicted"/>
<feature type="repeat" description="TPR" evidence="3">
    <location>
        <begin position="852"/>
        <end position="885"/>
    </location>
</feature>
<dbReference type="Pfam" id="PF00535">
    <property type="entry name" value="Glycos_transf_2"/>
    <property type="match status" value="1"/>
</dbReference>
<feature type="repeat" description="TPR" evidence="3">
    <location>
        <begin position="716"/>
        <end position="749"/>
    </location>
</feature>
<feature type="repeat" description="TPR" evidence="3">
    <location>
        <begin position="784"/>
        <end position="817"/>
    </location>
</feature>
<evidence type="ECO:0000256" key="4">
    <source>
        <dbReference type="SAM" id="MobiDB-lite"/>
    </source>
</evidence>
<feature type="repeat" description="TPR" evidence="3">
    <location>
        <begin position="97"/>
        <end position="130"/>
    </location>
</feature>
<feature type="repeat" description="TPR" evidence="3">
    <location>
        <begin position="886"/>
        <end position="919"/>
    </location>
</feature>
<dbReference type="GO" id="GO:0006493">
    <property type="term" value="P:protein O-linked glycosylation"/>
    <property type="evidence" value="ECO:0007669"/>
    <property type="project" value="InterPro"/>
</dbReference>
<dbReference type="SUPFAM" id="SSF53756">
    <property type="entry name" value="UDP-Glycosyltransferase/glycogen phosphorylase"/>
    <property type="match status" value="1"/>
</dbReference>
<feature type="repeat" description="TPR" evidence="3">
    <location>
        <begin position="648"/>
        <end position="681"/>
    </location>
</feature>
<feature type="domain" description="Glycosyl transferase family 1" evidence="5">
    <location>
        <begin position="1461"/>
        <end position="1616"/>
    </location>
</feature>
<dbReference type="Pfam" id="PF13414">
    <property type="entry name" value="TPR_11"/>
    <property type="match status" value="4"/>
</dbReference>
<dbReference type="InterPro" id="IPR029044">
    <property type="entry name" value="Nucleotide-diphossugar_trans"/>
</dbReference>
<feature type="compositionally biased region" description="Polar residues" evidence="4">
    <location>
        <begin position="74"/>
        <end position="85"/>
    </location>
</feature>
<evidence type="ECO:0000256" key="1">
    <source>
        <dbReference type="ARBA" id="ARBA00022737"/>
    </source>
</evidence>
<evidence type="ECO:0000256" key="2">
    <source>
        <dbReference type="ARBA" id="ARBA00022803"/>
    </source>
</evidence>
<dbReference type="PANTHER" id="PTHR44366:SF1">
    <property type="entry name" value="UDP-N-ACETYLGLUCOSAMINE--PEPTIDE N-ACETYLGLUCOSAMINYLTRANSFERASE 110 KDA SUBUNIT"/>
    <property type="match status" value="1"/>
</dbReference>
<dbReference type="Pfam" id="PF13431">
    <property type="entry name" value="TPR_17"/>
    <property type="match status" value="1"/>
</dbReference>
<feature type="region of interest" description="Disordered" evidence="4">
    <location>
        <begin position="936"/>
        <end position="980"/>
    </location>
</feature>
<feature type="compositionally biased region" description="Basic and acidic residues" evidence="4">
    <location>
        <begin position="508"/>
        <end position="528"/>
    </location>
</feature>
<dbReference type="Pfam" id="PF07719">
    <property type="entry name" value="TPR_2"/>
    <property type="match status" value="1"/>
</dbReference>
<dbReference type="PROSITE" id="PS50005">
    <property type="entry name" value="TPR"/>
    <property type="match status" value="15"/>
</dbReference>
<feature type="compositionally biased region" description="Polar residues" evidence="4">
    <location>
        <begin position="488"/>
        <end position="499"/>
    </location>
</feature>
<dbReference type="GO" id="GO:0097363">
    <property type="term" value="F:protein O-acetylglucosaminyltransferase activity"/>
    <property type="evidence" value="ECO:0007669"/>
    <property type="project" value="TreeGrafter"/>
</dbReference>
<dbReference type="PANTHER" id="PTHR44366">
    <property type="entry name" value="UDP-N-ACETYLGLUCOSAMINE--PEPTIDE N-ACETYLGLUCOSAMINYLTRANSFERASE 110 KDA SUBUNIT"/>
    <property type="match status" value="1"/>
</dbReference>
<feature type="repeat" description="TPR" evidence="3">
    <location>
        <begin position="202"/>
        <end position="235"/>
    </location>
</feature>
<dbReference type="Gene3D" id="3.40.50.2000">
    <property type="entry name" value="Glycogen Phosphorylase B"/>
    <property type="match status" value="2"/>
</dbReference>
<feature type="region of interest" description="Disordered" evidence="4">
    <location>
        <begin position="60"/>
        <end position="85"/>
    </location>
</feature>
<dbReference type="SUPFAM" id="SSF53448">
    <property type="entry name" value="Nucleotide-diphospho-sugar transferases"/>
    <property type="match status" value="1"/>
</dbReference>
<dbReference type="Proteomes" id="UP000186657">
    <property type="component" value="Unassembled WGS sequence"/>
</dbReference>
<dbReference type="InterPro" id="IPR001296">
    <property type="entry name" value="Glyco_trans_1"/>
</dbReference>
<name>A0A1U7N6V8_9CYAN</name>
<dbReference type="PROSITE" id="PS50293">
    <property type="entry name" value="TPR_REGION"/>
    <property type="match status" value="6"/>
</dbReference>
<dbReference type="Pfam" id="PF00534">
    <property type="entry name" value="Glycos_transf_1"/>
    <property type="match status" value="1"/>
</dbReference>
<dbReference type="Pfam" id="PF13181">
    <property type="entry name" value="TPR_8"/>
    <property type="match status" value="2"/>
</dbReference>
<dbReference type="Gene3D" id="1.25.40.10">
    <property type="entry name" value="Tetratricopeptide repeat domain"/>
    <property type="match status" value="8"/>
</dbReference>
<protein>
    <submittedName>
        <fullName evidence="7">Uncharacterized protein</fullName>
    </submittedName>
</protein>
<feature type="repeat" description="TPR" evidence="3">
    <location>
        <begin position="750"/>
        <end position="783"/>
    </location>
</feature>
<dbReference type="CDD" id="cd06433">
    <property type="entry name" value="GT_2_WfgS_like"/>
    <property type="match status" value="1"/>
</dbReference>
<keyword evidence="2 3" id="KW-0802">TPR repeat</keyword>
<dbReference type="InterPro" id="IPR013105">
    <property type="entry name" value="TPR_2"/>
</dbReference>
<sequence length="1955" mass="218741">MFHRLKRYFLISSPSPKHHLLPSMAEDTLITPHRLHYPHWHGTNGDLPPVALVNWLSTSEASREQNNNQNNNQHSRSGSFGASQLGTIPLAGEQKTAESCINHGDYLWAKGQLNEAVTQYHKAIELDPKSSLGYQRLGATLKQQGQFEQASAYYRKAIELAGLETVKLDRSQSREQSIDQCVPSSGEGDCKQYQSGGLLEAVTVYLQQAQTYLNQRQWQQAIAACERAIKIAPDTAQAYKIWGNALQFMGQTTEAMGHYGQALEIEPDFAEVYANLGSLCAGKQDWEDAIAYYQKAINLKPDLTGAYRNLAKVWTEVGNQQEVLKCCYHQLMLELDKSKPEDYLNLGNQLFKEGLVTEAIACYRQVIERNPQSVVAYQNLAEALNRQGKWQEANACYRKLLQFYRTGSQLPASQLTASQLPADQINGQLTSQINGHTHNQANASDALKQAIVPELVDNQKQQQVSITPPKRYRGGTIKASTVAIVPSPSQITVNPTNPTVKPIPTAPERLDREQLKPEQLKPEQLDRDQLDRIRDRTPRLCGGNHLQLPNSRTSQSNLDLDQELESFIKAAQQNPDSAKVQANLGSAYAQRQQWQDAIACYQKAIAINPSFAGAYRNLAKVLTQTNQPEAAADYWYQALTLEPNTVSAEEHLNLGNTLTNQGKLAQGIACYRQAIQLKPNLSEAYHRLGDLLKKQGQEQELLSLYQQAVQNNPQDAKAYFYLGNLFTDQEAWEQAYPCYLKATQLQPNLAQAHHNLADTLVKQQRWEEAVTAYRRAIEIQPEFSWSYNNMGDALLKLERWQDAANAFRKAIELKPDFPWSYQNLGDALQALEQWDEAIIAYRRGIEVKSDWPWSYYNLGQALAKTGQWLDAIAAYRKAIELDPNFANAYSHLGEALARIGEWDEAIICYEQAIDIDPSLHVSVYQNLGEALERKGYSNSELRTKDDNSRLLPGHSNSELRTKDDNSRLLPGHSNPELRTKDDISKWPHVFIEPYHPPQTLPDGSPWPKISIVTPSLNQGEFIEETILSVIHQHYPNVEHILIDGGSTDETMTIVNQYRDYLTYVVSEPDSGQSEALNKGFAIASGEILTWLNSDDRLAPGALYRVALGFYTSGADVVAGVCQLFKDGVALEQHLTSCANGLICLEEILDVERNWLTGKFFYQPEVMFTRTIWEKCGASVDQSLFYSMDYELWARFAAKGATLQVIGYPVAQYRIHENQKTSTKDKYEPELLSVSEALRTKFNCPKSEATEQPGQRHSLRIVCFNDTGFLGGAGIAHQRIAKSLALAGHQVIPVAGTLDWSLTPVDCTAEEVYQLIASLNPDLVVVGNIHNMTNPLDILEILTTHFPTIFVMHDQWLLTGRCAYVGDCENYTTLCDHECPTSHEYPSLGSEKIADAFHKKHRLLGSYKTVLVLGDSHWTTNWARYAFDYHQPRRNFQECESKFQSIYYGIDLDIFRPLDQAECRSQLNLPLDKFIILTGSQSVNDQRKGFKYLLKALDIANLDNILLVSFGHGSAIAENLNVWSTGYIYHPSILACYYSAADVFIGPSLQEAFGQTFIEAAACGTPAIGYGVGGVKEAILNRVSGRVVTQKTPEALAKVIKELYYDPDKLDLLGKTAAMYIANHFSLQSSYHSFMVALDQSGWVDQIQIPRASKFLVDSPKLTQPLAIKSGIPKNNSSIISGVGIQGYTRQGFGALEQPLPEIGLFRPSQWLLWPEGEFAIIADNPRKGQLVIACRNVSQGQFLEVWQQGKLLLRVAVHHSGIDQVNVFTLPISLLEGFNLFSLKTETYHVDQSNRHLGVLIERITFTEQLDWEPLRERNQLSILMDDHLNGIGWLSPDTLNGTPVRWMEKVGSVIIDGINTIKPLQVRVSGMMAVEKRFISDMLVKVNGNAIDGEVQEQSDKSWVFEGIIPSGRVTLNAPFVLSIESPGVGKLSSIDSRLASLLVKSVTIGPAEG</sequence>
<dbReference type="SUPFAM" id="SSF48452">
    <property type="entry name" value="TPR-like"/>
    <property type="match status" value="2"/>
</dbReference>
<dbReference type="InterPro" id="IPR001173">
    <property type="entry name" value="Glyco_trans_2-like"/>
</dbReference>
<evidence type="ECO:0000256" key="3">
    <source>
        <dbReference type="PROSITE-ProRule" id="PRU00339"/>
    </source>
</evidence>
<feature type="repeat" description="TPR" evidence="3">
    <location>
        <begin position="340"/>
        <end position="373"/>
    </location>
</feature>
<feature type="domain" description="Glycosyltransferase 2-like" evidence="6">
    <location>
        <begin position="1010"/>
        <end position="1133"/>
    </location>
</feature>
<feature type="repeat" description="TPR" evidence="3">
    <location>
        <begin position="270"/>
        <end position="303"/>
    </location>
</feature>
<feature type="repeat" description="TPR" evidence="3">
    <location>
        <begin position="236"/>
        <end position="269"/>
    </location>
</feature>
<feature type="compositionally biased region" description="Basic and acidic residues" evidence="4">
    <location>
        <begin position="957"/>
        <end position="966"/>
    </location>
</feature>
<evidence type="ECO:0000259" key="5">
    <source>
        <dbReference type="Pfam" id="PF00534"/>
    </source>
</evidence>
<feature type="repeat" description="TPR" evidence="3">
    <location>
        <begin position="578"/>
        <end position="611"/>
    </location>
</feature>
<evidence type="ECO:0000313" key="7">
    <source>
        <dbReference type="EMBL" id="OLT61689.1"/>
    </source>
</evidence>
<dbReference type="InterPro" id="IPR037919">
    <property type="entry name" value="OGT"/>
</dbReference>
<feature type="repeat" description="TPR" evidence="3">
    <location>
        <begin position="612"/>
        <end position="645"/>
    </location>
</feature>
<comment type="caution">
    <text evidence="7">The sequence shown here is derived from an EMBL/GenBank/DDBJ whole genome shotgun (WGS) entry which is preliminary data.</text>
</comment>
<organism evidence="7 8">
    <name type="scientific">Moorena bouillonii PNG</name>
    <dbReference type="NCBI Taxonomy" id="568701"/>
    <lineage>
        <taxon>Bacteria</taxon>
        <taxon>Bacillati</taxon>
        <taxon>Cyanobacteriota</taxon>
        <taxon>Cyanophyceae</taxon>
        <taxon>Coleofasciculales</taxon>
        <taxon>Coleofasciculaceae</taxon>
        <taxon>Moorena</taxon>
    </lineage>
</organism>
<evidence type="ECO:0000259" key="6">
    <source>
        <dbReference type="Pfam" id="PF00535"/>
    </source>
</evidence>
<feature type="repeat" description="TPR" evidence="3">
    <location>
        <begin position="131"/>
        <end position="164"/>
    </location>
</feature>
<dbReference type="EMBL" id="MKZS01000001">
    <property type="protein sequence ID" value="OLT61689.1"/>
    <property type="molecule type" value="Genomic_DNA"/>
</dbReference>
<feature type="compositionally biased region" description="Basic and acidic residues" evidence="4">
    <location>
        <begin position="936"/>
        <end position="948"/>
    </location>
</feature>
<dbReference type="Pfam" id="PF13424">
    <property type="entry name" value="TPR_12"/>
    <property type="match status" value="1"/>
</dbReference>
<dbReference type="InterPro" id="IPR019734">
    <property type="entry name" value="TPR_rpt"/>
</dbReference>
<accession>A0A1U7N6V8</accession>
<feature type="repeat" description="TPR" evidence="3">
    <location>
        <begin position="682"/>
        <end position="715"/>
    </location>
</feature>
<gene>
    <name evidence="7" type="ORF">BJP37_24345</name>
</gene>
<evidence type="ECO:0000313" key="8">
    <source>
        <dbReference type="Proteomes" id="UP000186657"/>
    </source>
</evidence>
<keyword evidence="8" id="KW-1185">Reference proteome</keyword>
<keyword evidence="1" id="KW-0677">Repeat</keyword>
<dbReference type="Gene3D" id="3.90.550.10">
    <property type="entry name" value="Spore Coat Polysaccharide Biosynthesis Protein SpsA, Chain A"/>
    <property type="match status" value="1"/>
</dbReference>